<proteinExistence type="predicted"/>
<accession>A0A645A9W5</accession>
<sequence>MDIIDGVISLSIFVIVLAIVAMIISKIAPNITGSDELSNATIASIFQTGWSALAIASVASVVIGAVLILGVVMNLRGSSQQ</sequence>
<comment type="caution">
    <text evidence="2">The sequence shown here is derived from an EMBL/GenBank/DDBJ whole genome shotgun (WGS) entry which is preliminary data.</text>
</comment>
<feature type="transmembrane region" description="Helical" evidence="1">
    <location>
        <begin position="7"/>
        <end position="28"/>
    </location>
</feature>
<gene>
    <name evidence="2" type="ORF">SDC9_96739</name>
</gene>
<keyword evidence="1" id="KW-0812">Transmembrane</keyword>
<keyword evidence="1" id="KW-1133">Transmembrane helix</keyword>
<feature type="transmembrane region" description="Helical" evidence="1">
    <location>
        <begin position="48"/>
        <end position="72"/>
    </location>
</feature>
<evidence type="ECO:0000256" key="1">
    <source>
        <dbReference type="SAM" id="Phobius"/>
    </source>
</evidence>
<protein>
    <submittedName>
        <fullName evidence="2">Uncharacterized protein</fullName>
    </submittedName>
</protein>
<dbReference type="AlphaFoldDB" id="A0A645A9W5"/>
<evidence type="ECO:0000313" key="2">
    <source>
        <dbReference type="EMBL" id="MPM50005.1"/>
    </source>
</evidence>
<dbReference type="EMBL" id="VSSQ01012771">
    <property type="protein sequence ID" value="MPM50005.1"/>
    <property type="molecule type" value="Genomic_DNA"/>
</dbReference>
<name>A0A645A9W5_9ZZZZ</name>
<organism evidence="2">
    <name type="scientific">bioreactor metagenome</name>
    <dbReference type="NCBI Taxonomy" id="1076179"/>
    <lineage>
        <taxon>unclassified sequences</taxon>
        <taxon>metagenomes</taxon>
        <taxon>ecological metagenomes</taxon>
    </lineage>
</organism>
<reference evidence="2" key="1">
    <citation type="submission" date="2019-08" db="EMBL/GenBank/DDBJ databases">
        <authorList>
            <person name="Kucharzyk K."/>
            <person name="Murdoch R.W."/>
            <person name="Higgins S."/>
            <person name="Loffler F."/>
        </authorList>
    </citation>
    <scope>NUCLEOTIDE SEQUENCE</scope>
</reference>
<keyword evidence="1" id="KW-0472">Membrane</keyword>